<proteinExistence type="predicted"/>
<dbReference type="EMBL" id="DSQF01000006">
    <property type="protein sequence ID" value="HGZ42526.1"/>
    <property type="molecule type" value="Genomic_DNA"/>
</dbReference>
<dbReference type="AlphaFoldDB" id="A0A832I0N6"/>
<organism evidence="1">
    <name type="scientific">Eiseniibacteriota bacterium</name>
    <dbReference type="NCBI Taxonomy" id="2212470"/>
    <lineage>
        <taxon>Bacteria</taxon>
        <taxon>Candidatus Eiseniibacteriota</taxon>
    </lineage>
</organism>
<dbReference type="PANTHER" id="PTHR33361:SF15">
    <property type="entry name" value="DUF885 FAMILY LIPOPROTEIN"/>
    <property type="match status" value="1"/>
</dbReference>
<comment type="caution">
    <text evidence="1">The sequence shown here is derived from an EMBL/GenBank/DDBJ whole genome shotgun (WGS) entry which is preliminary data.</text>
</comment>
<evidence type="ECO:0000313" key="1">
    <source>
        <dbReference type="EMBL" id="HGZ42526.1"/>
    </source>
</evidence>
<reference evidence="1" key="1">
    <citation type="journal article" date="2020" name="mSystems">
        <title>Genome- and Community-Level Interaction Insights into Carbon Utilization and Element Cycling Functions of Hydrothermarchaeota in Hydrothermal Sediment.</title>
        <authorList>
            <person name="Zhou Z."/>
            <person name="Liu Y."/>
            <person name="Xu W."/>
            <person name="Pan J."/>
            <person name="Luo Z.H."/>
            <person name="Li M."/>
        </authorList>
    </citation>
    <scope>NUCLEOTIDE SEQUENCE [LARGE SCALE GENOMIC DNA]</scope>
    <source>
        <strain evidence="1">SpSt-381</strain>
    </source>
</reference>
<sequence>MIDTVRAFNALREEFVEVSLRHDPVAATAAGIHDYDAAFPDDSPDGYRERARWLRDLDQRLVASVPWDELPTPDRVDYAILRSRIALLRAEAEEIRPQRRNPVLFPETALRGIFLLLARPFAPLEERKEPILARMMGVPEYLEGAQANLEQVPEEFRGIASEVNSGGLVFVDEVVRTLARHFPGEAERIEHAGERARVGFLRYQEFVDRDLRARAGGSFALGERWMNFRIEREHLLSMDCAYLDQYGREQMAAAKGALADEARRIDPLRPWQELIAEAKERHPEPLRVRDAYVAEMERARAFVAERRLAPIAAGRLDIVDTPPFERVIIPVSSYLPPAPFDVEQTGHFFVTPVDLARRAEIVREQVRSHNHSFITLAAVHEAYPGRHLQLCHAAHRGSRLRKLTANPLLAKGWAMYCEQLMDEQGFFTDPHTRLYRLAVQLWRACRVVIDVGLHTGRMTTAEAAAFLVEHALLEPSSAETEVHRYALTPTEPMSYLVGKMLIEELRAEAERAMGRRFTLHDFHAALLESGTIPPFLVREELWGRLGVTPA</sequence>
<dbReference type="Pfam" id="PF05960">
    <property type="entry name" value="DUF885"/>
    <property type="match status" value="1"/>
</dbReference>
<accession>A0A832I0N6</accession>
<name>A0A832I0N6_UNCEI</name>
<dbReference type="InterPro" id="IPR010281">
    <property type="entry name" value="DUF885"/>
</dbReference>
<gene>
    <name evidence="1" type="ORF">ENR23_03700</name>
</gene>
<dbReference type="PANTHER" id="PTHR33361">
    <property type="entry name" value="GLR0591 PROTEIN"/>
    <property type="match status" value="1"/>
</dbReference>
<protein>
    <submittedName>
        <fullName evidence="1">DUF885 domain-containing protein</fullName>
    </submittedName>
</protein>